<name>A0A7D9H270_DEKBR</name>
<reference evidence="14 15" key="1">
    <citation type="submission" date="2019-07" db="EMBL/GenBank/DDBJ databases">
        <authorList>
            <person name="Friedrich A."/>
            <person name="Schacherer J."/>
        </authorList>
    </citation>
    <scope>NUCLEOTIDE SEQUENCE [LARGE SCALE GENOMIC DNA]</scope>
</reference>
<comment type="cofactor">
    <cofactor evidence="9">
        <name>[2Fe-2S] cluster</name>
        <dbReference type="ChEBI" id="CHEBI:190135"/>
    </cofactor>
</comment>
<feature type="region of interest" description="Fe-S binding site B" evidence="9">
    <location>
        <begin position="313"/>
        <end position="327"/>
    </location>
</feature>
<feature type="binding site" evidence="9">
    <location>
        <position position="313"/>
    </location>
    <ligand>
        <name>[4Fe-4S] cluster</name>
        <dbReference type="ChEBI" id="CHEBI:49883"/>
    </ligand>
</feature>
<dbReference type="AlphaFoldDB" id="A0A7D9H270"/>
<feature type="domain" description="Anamorsin C-terminal" evidence="12">
    <location>
        <begin position="224"/>
        <end position="343"/>
    </location>
</feature>
<feature type="compositionally biased region" description="Polar residues" evidence="10">
    <location>
        <begin position="154"/>
        <end position="165"/>
    </location>
</feature>
<feature type="binding site" evidence="9">
    <location>
        <position position="327"/>
    </location>
    <ligand>
        <name>[4Fe-4S] cluster</name>
        <dbReference type="ChEBI" id="CHEBI:49883"/>
    </ligand>
</feature>
<keyword evidence="4 9" id="KW-0963">Cytoplasm</keyword>
<comment type="domain">
    <text evidence="9">The N-terminal domain has structural similarity with S-adenosyl-L-methionine-dependent methyltransferases, but does not bind S-adenosyl-L-methionine. It is required for correct assembly of the 2 Fe-S clusters.</text>
</comment>
<feature type="binding site" evidence="9">
    <location>
        <position position="316"/>
    </location>
    <ligand>
        <name>[4Fe-4S] cluster</name>
        <dbReference type="ChEBI" id="CHEBI:49883"/>
    </ligand>
</feature>
<evidence type="ECO:0000259" key="12">
    <source>
        <dbReference type="Pfam" id="PF05093"/>
    </source>
</evidence>
<feature type="chain" id="PRO_5028882646" evidence="11">
    <location>
        <begin position="16"/>
        <end position="350"/>
    </location>
</feature>
<keyword evidence="7 9" id="KW-0411">Iron-sulfur</keyword>
<keyword evidence="8 9" id="KW-0496">Mitochondrion</keyword>
<dbReference type="GO" id="GO:0051537">
    <property type="term" value="F:2 iron, 2 sulfur cluster binding"/>
    <property type="evidence" value="ECO:0007669"/>
    <property type="project" value="UniProtKB-UniRule"/>
</dbReference>
<dbReference type="Pfam" id="PF16803">
    <property type="entry name" value="DRE2_N"/>
    <property type="match status" value="1"/>
</dbReference>
<dbReference type="HAMAP" id="MF_03115">
    <property type="entry name" value="Anamorsin"/>
    <property type="match status" value="1"/>
</dbReference>
<comment type="cofactor">
    <cofactor evidence="1 9">
        <name>[4Fe-4S] cluster</name>
        <dbReference type="ChEBI" id="CHEBI:49883"/>
    </cofactor>
</comment>
<evidence type="ECO:0000256" key="3">
    <source>
        <dbReference type="ARBA" id="ARBA00022485"/>
    </source>
</evidence>
<evidence type="ECO:0000259" key="13">
    <source>
        <dbReference type="Pfam" id="PF16803"/>
    </source>
</evidence>
<feature type="region of interest" description="Fe-S binding site A" evidence="9">
    <location>
        <begin position="226"/>
        <end position="242"/>
    </location>
</feature>
<evidence type="ECO:0000256" key="2">
    <source>
        <dbReference type="ARBA" id="ARBA00008169"/>
    </source>
</evidence>
<dbReference type="GO" id="GO:0016226">
    <property type="term" value="P:iron-sulfur cluster assembly"/>
    <property type="evidence" value="ECO:0007669"/>
    <property type="project" value="UniProtKB-UniRule"/>
</dbReference>
<keyword evidence="6 9" id="KW-0408">Iron</keyword>
<dbReference type="PANTHER" id="PTHR13273:SF14">
    <property type="entry name" value="ANAMORSIN"/>
    <property type="match status" value="1"/>
</dbReference>
<evidence type="ECO:0000256" key="10">
    <source>
        <dbReference type="SAM" id="MobiDB-lite"/>
    </source>
</evidence>
<evidence type="ECO:0000256" key="5">
    <source>
        <dbReference type="ARBA" id="ARBA00022723"/>
    </source>
</evidence>
<evidence type="ECO:0000256" key="4">
    <source>
        <dbReference type="ARBA" id="ARBA00022490"/>
    </source>
</evidence>
<comment type="domain">
    <text evidence="9">The C-terminal domain binds 2 Fe-S clusters but is otherwise mostly in an intrinsically disordered conformation.</text>
</comment>
<dbReference type="GO" id="GO:0009055">
    <property type="term" value="F:electron transfer activity"/>
    <property type="evidence" value="ECO:0007669"/>
    <property type="project" value="UniProtKB-UniRule"/>
</dbReference>
<organism evidence="14 15">
    <name type="scientific">Dekkera bruxellensis</name>
    <name type="common">Brettanomyces custersii</name>
    <dbReference type="NCBI Taxonomy" id="5007"/>
    <lineage>
        <taxon>Eukaryota</taxon>
        <taxon>Fungi</taxon>
        <taxon>Dikarya</taxon>
        <taxon>Ascomycota</taxon>
        <taxon>Saccharomycotina</taxon>
        <taxon>Pichiomycetes</taxon>
        <taxon>Pichiales</taxon>
        <taxon>Pichiaceae</taxon>
        <taxon>Brettanomyces</taxon>
    </lineage>
</organism>
<feature type="region of interest" description="Disordered" evidence="10">
    <location>
        <begin position="154"/>
        <end position="173"/>
    </location>
</feature>
<dbReference type="Gene3D" id="3.40.50.11000">
    <property type="entry name" value="Fe-S cluster assembly protein Dre2, N-terminal domain"/>
    <property type="match status" value="1"/>
</dbReference>
<evidence type="ECO:0000256" key="8">
    <source>
        <dbReference type="ARBA" id="ARBA00023128"/>
    </source>
</evidence>
<feature type="binding site" evidence="9">
    <location>
        <position position="324"/>
    </location>
    <ligand>
        <name>[4Fe-4S] cluster</name>
        <dbReference type="ChEBI" id="CHEBI:49883"/>
    </ligand>
</feature>
<proteinExistence type="inferred from homology"/>
<keyword evidence="9" id="KW-0001">2Fe-2S</keyword>
<keyword evidence="3 9" id="KW-0004">4Fe-4S</keyword>
<evidence type="ECO:0000256" key="1">
    <source>
        <dbReference type="ARBA" id="ARBA00001966"/>
    </source>
</evidence>
<dbReference type="InterPro" id="IPR031838">
    <property type="entry name" value="Dre2_N"/>
</dbReference>
<dbReference type="GO" id="GO:0051539">
    <property type="term" value="F:4 iron, 4 sulfur cluster binding"/>
    <property type="evidence" value="ECO:0007669"/>
    <property type="project" value="UniProtKB-KW"/>
</dbReference>
<feature type="short sequence motif" description="Cx2C motif 1" evidence="9">
    <location>
        <begin position="313"/>
        <end position="316"/>
    </location>
</feature>
<keyword evidence="5 9" id="KW-0479">Metal-binding</keyword>
<feature type="binding site" evidence="9">
    <location>
        <position position="226"/>
    </location>
    <ligand>
        <name>[2Fe-2S] cluster</name>
        <dbReference type="ChEBI" id="CHEBI:190135"/>
    </ligand>
</feature>
<feature type="binding site" evidence="9">
    <location>
        <position position="240"/>
    </location>
    <ligand>
        <name>[2Fe-2S] cluster</name>
        <dbReference type="ChEBI" id="CHEBI:190135"/>
    </ligand>
</feature>
<feature type="binding site" evidence="9">
    <location>
        <position position="242"/>
    </location>
    <ligand>
        <name>[2Fe-2S] cluster</name>
        <dbReference type="ChEBI" id="CHEBI:190135"/>
    </ligand>
</feature>
<dbReference type="Pfam" id="PF05093">
    <property type="entry name" value="CIAPIN1"/>
    <property type="match status" value="1"/>
</dbReference>
<keyword evidence="11" id="KW-0732">Signal</keyword>
<dbReference type="Proteomes" id="UP000478008">
    <property type="component" value="Unassembled WGS sequence"/>
</dbReference>
<dbReference type="PANTHER" id="PTHR13273">
    <property type="entry name" value="ANAMORSIN"/>
    <property type="match status" value="1"/>
</dbReference>
<comment type="similarity">
    <text evidence="2 9">Belongs to the anamorsin family.</text>
</comment>
<dbReference type="GO" id="GO:0046872">
    <property type="term" value="F:metal ion binding"/>
    <property type="evidence" value="ECO:0007669"/>
    <property type="project" value="UniProtKB-KW"/>
</dbReference>
<comment type="domain">
    <text evidence="9">The twin Cx2C motifs are involved in the recognition by the mitochondrial MIA40-ERV1 disulfide relay system. The formation of 2 disulfide bonds in the Cx2C motifs through dithiol/disulfide exchange reactions effectively traps the protein in the mitochondrial intermembrane space.</text>
</comment>
<keyword evidence="15" id="KW-1185">Reference proteome</keyword>
<comment type="caution">
    <text evidence="9">Lacks conserved residue(s) required for the propagation of feature annotation.</text>
</comment>
<evidence type="ECO:0000256" key="11">
    <source>
        <dbReference type="SAM" id="SignalP"/>
    </source>
</evidence>
<feature type="short sequence motif" description="Cx2C motif 2" evidence="9">
    <location>
        <begin position="324"/>
        <end position="327"/>
    </location>
</feature>
<feature type="domain" description="Fe-S cluster assembly protein Dre2 N-terminal" evidence="13">
    <location>
        <begin position="4"/>
        <end position="129"/>
    </location>
</feature>
<feature type="signal peptide" evidence="11">
    <location>
        <begin position="1"/>
        <end position="15"/>
    </location>
</feature>
<dbReference type="InterPro" id="IPR046408">
    <property type="entry name" value="CIAPIN1"/>
</dbReference>
<feature type="binding site" evidence="9">
    <location>
        <position position="237"/>
    </location>
    <ligand>
        <name>[2Fe-2S] cluster</name>
        <dbReference type="ChEBI" id="CHEBI:190135"/>
    </ligand>
</feature>
<comment type="subcellular location">
    <subcellularLocation>
        <location evidence="9">Cytoplasm</location>
    </subcellularLocation>
    <subcellularLocation>
        <location evidence="9">Mitochondrion intermembrane space</location>
    </subcellularLocation>
</comment>
<accession>A0A7D9H270</accession>
<sequence length="350" mass="38612">MSSSVLLLLHPLMASEPTTVEETKKKLQSLHPNEHLMQYVIDRVASGKQSLPESTFSLVYYLAPDGARKNKFNGPLTENIFQSLIPSGVFEGLIPDDCNVLAIKAGFLVAQDGTKWIKPSKQDAVVPLKRNTTSTAGKKFPGLPLFKKNVENLTGTPNLTDSGSENLDDDNDSVETEMDTKLKQSKLIYFENSDSDELTDEELYDENKLLDSPGLSKPLVGPLKNCGRTGKKRRRACKDCTCGLKEEEENEDKQQRSVQDELLGKMLQKTVKEVGKTEKQAKKQEQKTGKVVKFKPEEMNEIDFTVEGKKGGCGSCSLGDAFRCDGCPYLGLPAFKPGQPISLEGMAQDI</sequence>
<evidence type="ECO:0000313" key="15">
    <source>
        <dbReference type="Proteomes" id="UP000478008"/>
    </source>
</evidence>
<evidence type="ECO:0000313" key="14">
    <source>
        <dbReference type="EMBL" id="VUG19782.1"/>
    </source>
</evidence>
<gene>
    <name evidence="14" type="primary">DRE2</name>
    <name evidence="14" type="ORF">DEBR0S5_11848G</name>
</gene>
<dbReference type="EMBL" id="CABFWN010000005">
    <property type="protein sequence ID" value="VUG19782.1"/>
    <property type="molecule type" value="Genomic_DNA"/>
</dbReference>
<evidence type="ECO:0000256" key="6">
    <source>
        <dbReference type="ARBA" id="ARBA00023004"/>
    </source>
</evidence>
<evidence type="ECO:0000256" key="7">
    <source>
        <dbReference type="ARBA" id="ARBA00023014"/>
    </source>
</evidence>
<protein>
    <submittedName>
        <fullName evidence="14">DEBR0S5_11848g1_1</fullName>
    </submittedName>
</protein>
<evidence type="ECO:0000256" key="9">
    <source>
        <dbReference type="HAMAP-Rule" id="MF_03115"/>
    </source>
</evidence>
<dbReference type="GO" id="GO:0005758">
    <property type="term" value="C:mitochondrial intermembrane space"/>
    <property type="evidence" value="ECO:0007669"/>
    <property type="project" value="UniProtKB-SubCell"/>
</dbReference>
<dbReference type="InterPro" id="IPR007785">
    <property type="entry name" value="Anamorsin"/>
</dbReference>